<accession>A0A8R1IUG4</accession>
<name>A0A8R1IUG4_CAEJA</name>
<organism evidence="1 2">
    <name type="scientific">Caenorhabditis japonica</name>
    <dbReference type="NCBI Taxonomy" id="281687"/>
    <lineage>
        <taxon>Eukaryota</taxon>
        <taxon>Metazoa</taxon>
        <taxon>Ecdysozoa</taxon>
        <taxon>Nematoda</taxon>
        <taxon>Chromadorea</taxon>
        <taxon>Rhabditida</taxon>
        <taxon>Rhabditina</taxon>
        <taxon>Rhabditomorpha</taxon>
        <taxon>Rhabditoidea</taxon>
        <taxon>Rhabditidae</taxon>
        <taxon>Peloderinae</taxon>
        <taxon>Caenorhabditis</taxon>
    </lineage>
</organism>
<keyword evidence="2" id="KW-1185">Reference proteome</keyword>
<protein>
    <submittedName>
        <fullName evidence="1">Uncharacterized protein</fullName>
    </submittedName>
</protein>
<proteinExistence type="predicted"/>
<reference evidence="2" key="1">
    <citation type="submission" date="2010-08" db="EMBL/GenBank/DDBJ databases">
        <authorList>
            <consortium name="Caenorhabditis japonica Sequencing Consortium"/>
            <person name="Wilson R.K."/>
        </authorList>
    </citation>
    <scope>NUCLEOTIDE SEQUENCE [LARGE SCALE GENOMIC DNA]</scope>
    <source>
        <strain evidence="2">DF5081</strain>
    </source>
</reference>
<evidence type="ECO:0000313" key="2">
    <source>
        <dbReference type="Proteomes" id="UP000005237"/>
    </source>
</evidence>
<reference evidence="1" key="2">
    <citation type="submission" date="2022-06" db="UniProtKB">
        <authorList>
            <consortium name="EnsemblMetazoa"/>
        </authorList>
    </citation>
    <scope>IDENTIFICATION</scope>
    <source>
        <strain evidence="1">DF5081</strain>
    </source>
</reference>
<dbReference type="AlphaFoldDB" id="A0A8R1IUG4"/>
<dbReference type="Proteomes" id="UP000005237">
    <property type="component" value="Unassembled WGS sequence"/>
</dbReference>
<sequence>MSPYAYYPSFLRFSAYSDTVIFPREKLESSCKEISLSASQWCRLRNALVASFQLFLSLAAIESNFSTVGLPKENGISKTPIEGFTPIMCMRRPRSLSH</sequence>
<dbReference type="EnsemblMetazoa" id="CJA41196.1">
    <property type="protein sequence ID" value="CJA41196.1"/>
    <property type="gene ID" value="WBGene00217044"/>
</dbReference>
<evidence type="ECO:0000313" key="1">
    <source>
        <dbReference type="EnsemblMetazoa" id="CJA41196.1"/>
    </source>
</evidence>